<dbReference type="InterPro" id="IPR010611">
    <property type="entry name" value="3D_dom"/>
</dbReference>
<accession>A0A0G0U2W5</accession>
<dbReference type="InterPro" id="IPR011098">
    <property type="entry name" value="G5_dom"/>
</dbReference>
<dbReference type="PANTHER" id="PTHR39160:SF4">
    <property type="entry name" value="RESUSCITATION-PROMOTING FACTOR RPFB"/>
    <property type="match status" value="1"/>
</dbReference>
<dbReference type="AlphaFoldDB" id="A0A0G0U2W5"/>
<dbReference type="Proteomes" id="UP000034601">
    <property type="component" value="Unassembled WGS sequence"/>
</dbReference>
<dbReference type="EMBL" id="LCAB01000005">
    <property type="protein sequence ID" value="KKR83443.1"/>
    <property type="molecule type" value="Genomic_DNA"/>
</dbReference>
<dbReference type="Pfam" id="PF07501">
    <property type="entry name" value="G5"/>
    <property type="match status" value="1"/>
</dbReference>
<evidence type="ECO:0000259" key="3">
    <source>
        <dbReference type="PROSITE" id="PS51109"/>
    </source>
</evidence>
<dbReference type="PANTHER" id="PTHR39160">
    <property type="entry name" value="CELL WALL-BINDING PROTEIN YOCH"/>
    <property type="match status" value="1"/>
</dbReference>
<comment type="caution">
    <text evidence="4">The sequence shown here is derived from an EMBL/GenBank/DDBJ whole genome shotgun (WGS) entry which is preliminary data.</text>
</comment>
<organism evidence="4 5">
    <name type="scientific">Candidatus Daviesbacteria bacterium GW2011_GWA2_40_9</name>
    <dbReference type="NCBI Taxonomy" id="1618424"/>
    <lineage>
        <taxon>Bacteria</taxon>
        <taxon>Candidatus Daviesiibacteriota</taxon>
    </lineage>
</organism>
<dbReference type="InterPro" id="IPR051933">
    <property type="entry name" value="Resuscitation_pf_RpfB"/>
</dbReference>
<dbReference type="Pfam" id="PF06725">
    <property type="entry name" value="3D"/>
    <property type="match status" value="1"/>
</dbReference>
<gene>
    <name evidence="4" type="ORF">UU29_C0005G0024</name>
</gene>
<dbReference type="Gene3D" id="2.40.40.10">
    <property type="entry name" value="RlpA-like domain"/>
    <property type="match status" value="1"/>
</dbReference>
<dbReference type="GO" id="GO:0019867">
    <property type="term" value="C:outer membrane"/>
    <property type="evidence" value="ECO:0007669"/>
    <property type="project" value="InterPro"/>
</dbReference>
<evidence type="ECO:0000256" key="2">
    <source>
        <dbReference type="SAM" id="MobiDB-lite"/>
    </source>
</evidence>
<dbReference type="PATRIC" id="fig|1618424.3.peg.313"/>
<dbReference type="Gene3D" id="2.20.230.10">
    <property type="entry name" value="Resuscitation-promoting factor rpfb"/>
    <property type="match status" value="1"/>
</dbReference>
<feature type="region of interest" description="Disordered" evidence="2">
    <location>
        <begin position="27"/>
        <end position="56"/>
    </location>
</feature>
<reference evidence="4 5" key="1">
    <citation type="journal article" date="2015" name="Nature">
        <title>rRNA introns, odd ribosomes, and small enigmatic genomes across a large radiation of phyla.</title>
        <authorList>
            <person name="Brown C.T."/>
            <person name="Hug L.A."/>
            <person name="Thomas B.C."/>
            <person name="Sharon I."/>
            <person name="Castelle C.J."/>
            <person name="Singh A."/>
            <person name="Wilkins M.J."/>
            <person name="Williams K.H."/>
            <person name="Banfield J.F."/>
        </authorList>
    </citation>
    <scope>NUCLEOTIDE SEQUENCE [LARGE SCALE GENOMIC DNA]</scope>
</reference>
<sequence>MKSLIGAALILVAFFIHFYLPPLQTHPTPTQANQSPSVLSASSDSPTSLQPIKTESRFKEELVEKTESLPYKTVYNDDPETEAGTDTVLQEGEDGKKTTVTKLTLYEGKEYSREIVGTETQDPKDKIISRGTKIVWKTLQTADGEIRYWKKLRVWATHYDSHCLGCNEWTAIGMRQGKGVIAVDPKVIKLRSKVYVPGYGVAVAGDTGGAIKGNIIDLGFDDARTAGWKAKFVDIYLL</sequence>
<evidence type="ECO:0000313" key="5">
    <source>
        <dbReference type="Proteomes" id="UP000034601"/>
    </source>
</evidence>
<feature type="domain" description="G5" evidence="3">
    <location>
        <begin position="55"/>
        <end position="134"/>
    </location>
</feature>
<feature type="compositionally biased region" description="Low complexity" evidence="2">
    <location>
        <begin position="27"/>
        <end position="49"/>
    </location>
</feature>
<dbReference type="GO" id="GO:0004553">
    <property type="term" value="F:hydrolase activity, hydrolyzing O-glycosyl compounds"/>
    <property type="evidence" value="ECO:0007669"/>
    <property type="project" value="InterPro"/>
</dbReference>
<dbReference type="InterPro" id="IPR036908">
    <property type="entry name" value="RlpA-like_sf"/>
</dbReference>
<dbReference type="GO" id="GO:0009254">
    <property type="term" value="P:peptidoglycan turnover"/>
    <property type="evidence" value="ECO:0007669"/>
    <property type="project" value="InterPro"/>
</dbReference>
<proteinExistence type="predicted"/>
<dbReference type="PROSITE" id="PS51109">
    <property type="entry name" value="G5"/>
    <property type="match status" value="1"/>
</dbReference>
<protein>
    <submittedName>
        <fullName evidence="4">3D/G5 domain protein</fullName>
    </submittedName>
</protein>
<keyword evidence="1" id="KW-0732">Signal</keyword>
<dbReference type="SMART" id="SM01208">
    <property type="entry name" value="G5"/>
    <property type="match status" value="1"/>
</dbReference>
<evidence type="ECO:0000256" key="1">
    <source>
        <dbReference type="ARBA" id="ARBA00022729"/>
    </source>
</evidence>
<evidence type="ECO:0000313" key="4">
    <source>
        <dbReference type="EMBL" id="KKR83443.1"/>
    </source>
</evidence>
<dbReference type="CDD" id="cd22786">
    <property type="entry name" value="DPBB_YuiC-like"/>
    <property type="match status" value="1"/>
</dbReference>
<name>A0A0G0U2W5_9BACT</name>